<dbReference type="InterPro" id="IPR036397">
    <property type="entry name" value="RNaseH_sf"/>
</dbReference>
<organism evidence="2 3">
    <name type="scientific">Triticum urartu</name>
    <name type="common">Red wild einkorn</name>
    <name type="synonym">Crithodium urartu</name>
    <dbReference type="NCBI Taxonomy" id="4572"/>
    <lineage>
        <taxon>Eukaryota</taxon>
        <taxon>Viridiplantae</taxon>
        <taxon>Streptophyta</taxon>
        <taxon>Embryophyta</taxon>
        <taxon>Tracheophyta</taxon>
        <taxon>Spermatophyta</taxon>
        <taxon>Magnoliopsida</taxon>
        <taxon>Liliopsida</taxon>
        <taxon>Poales</taxon>
        <taxon>Poaceae</taxon>
        <taxon>BOP clade</taxon>
        <taxon>Pooideae</taxon>
        <taxon>Triticodae</taxon>
        <taxon>Triticeae</taxon>
        <taxon>Triticinae</taxon>
        <taxon>Triticum</taxon>
    </lineage>
</organism>
<dbReference type="PROSITE" id="PS50994">
    <property type="entry name" value="INTEGRASE"/>
    <property type="match status" value="1"/>
</dbReference>
<dbReference type="AlphaFoldDB" id="A0A8R7PKD4"/>
<name>A0A8R7PKD4_TRIUA</name>
<dbReference type="SUPFAM" id="SSF53098">
    <property type="entry name" value="Ribonuclease H-like"/>
    <property type="match status" value="1"/>
</dbReference>
<dbReference type="PANTHER" id="PTHR37984:SF15">
    <property type="entry name" value="INTEGRASE CATALYTIC DOMAIN-CONTAINING PROTEIN"/>
    <property type="match status" value="1"/>
</dbReference>
<evidence type="ECO:0000259" key="1">
    <source>
        <dbReference type="PROSITE" id="PS50994"/>
    </source>
</evidence>
<dbReference type="Gene3D" id="3.30.420.10">
    <property type="entry name" value="Ribonuclease H-like superfamily/Ribonuclease H"/>
    <property type="match status" value="1"/>
</dbReference>
<evidence type="ECO:0000313" key="3">
    <source>
        <dbReference type="Proteomes" id="UP000015106"/>
    </source>
</evidence>
<evidence type="ECO:0000313" key="2">
    <source>
        <dbReference type="EnsemblPlants" id="TuG1812G0200005306.01.T01.cds470507"/>
    </source>
</evidence>
<dbReference type="InterPro" id="IPR001584">
    <property type="entry name" value="Integrase_cat-core"/>
</dbReference>
<reference evidence="3" key="1">
    <citation type="journal article" date="2013" name="Nature">
        <title>Draft genome of the wheat A-genome progenitor Triticum urartu.</title>
        <authorList>
            <person name="Ling H.Q."/>
            <person name="Zhao S."/>
            <person name="Liu D."/>
            <person name="Wang J."/>
            <person name="Sun H."/>
            <person name="Zhang C."/>
            <person name="Fan H."/>
            <person name="Li D."/>
            <person name="Dong L."/>
            <person name="Tao Y."/>
            <person name="Gao C."/>
            <person name="Wu H."/>
            <person name="Li Y."/>
            <person name="Cui Y."/>
            <person name="Guo X."/>
            <person name="Zheng S."/>
            <person name="Wang B."/>
            <person name="Yu K."/>
            <person name="Liang Q."/>
            <person name="Yang W."/>
            <person name="Lou X."/>
            <person name="Chen J."/>
            <person name="Feng M."/>
            <person name="Jian J."/>
            <person name="Zhang X."/>
            <person name="Luo G."/>
            <person name="Jiang Y."/>
            <person name="Liu J."/>
            <person name="Wang Z."/>
            <person name="Sha Y."/>
            <person name="Zhang B."/>
            <person name="Wu H."/>
            <person name="Tang D."/>
            <person name="Shen Q."/>
            <person name="Xue P."/>
            <person name="Zou S."/>
            <person name="Wang X."/>
            <person name="Liu X."/>
            <person name="Wang F."/>
            <person name="Yang Y."/>
            <person name="An X."/>
            <person name="Dong Z."/>
            <person name="Zhang K."/>
            <person name="Zhang X."/>
            <person name="Luo M.C."/>
            <person name="Dvorak J."/>
            <person name="Tong Y."/>
            <person name="Wang J."/>
            <person name="Yang H."/>
            <person name="Li Z."/>
            <person name="Wang D."/>
            <person name="Zhang A."/>
            <person name="Wang J."/>
        </authorList>
    </citation>
    <scope>NUCLEOTIDE SEQUENCE</scope>
    <source>
        <strain evidence="3">cv. G1812</strain>
    </source>
</reference>
<keyword evidence="3" id="KW-1185">Reference proteome</keyword>
<protein>
    <recommendedName>
        <fullName evidence="1">Integrase catalytic domain-containing protein</fullName>
    </recommendedName>
</protein>
<reference evidence="2" key="2">
    <citation type="submission" date="2018-03" db="EMBL/GenBank/DDBJ databases">
        <title>The Triticum urartu genome reveals the dynamic nature of wheat genome evolution.</title>
        <authorList>
            <person name="Ling H."/>
            <person name="Ma B."/>
            <person name="Shi X."/>
            <person name="Liu H."/>
            <person name="Dong L."/>
            <person name="Sun H."/>
            <person name="Cao Y."/>
            <person name="Gao Q."/>
            <person name="Zheng S."/>
            <person name="Li Y."/>
            <person name="Yu Y."/>
            <person name="Du H."/>
            <person name="Qi M."/>
            <person name="Li Y."/>
            <person name="Yu H."/>
            <person name="Cui Y."/>
            <person name="Wang N."/>
            <person name="Chen C."/>
            <person name="Wu H."/>
            <person name="Zhao Y."/>
            <person name="Zhang J."/>
            <person name="Li Y."/>
            <person name="Zhou W."/>
            <person name="Zhang B."/>
            <person name="Hu W."/>
            <person name="Eijk M."/>
            <person name="Tang J."/>
            <person name="Witsenboer H."/>
            <person name="Zhao S."/>
            <person name="Li Z."/>
            <person name="Zhang A."/>
            <person name="Wang D."/>
            <person name="Liang C."/>
        </authorList>
    </citation>
    <scope>NUCLEOTIDE SEQUENCE [LARGE SCALE GENOMIC DNA]</scope>
    <source>
        <strain evidence="2">cv. G1812</strain>
    </source>
</reference>
<feature type="domain" description="Integrase catalytic" evidence="1">
    <location>
        <begin position="47"/>
        <end position="144"/>
    </location>
</feature>
<dbReference type="Gramene" id="TuG1812G0200005306.01.T01">
    <property type="protein sequence ID" value="TuG1812G0200005306.01.T01.cds470507"/>
    <property type="gene ID" value="TuG1812G0200005306.01"/>
</dbReference>
<sequence>RGCQHLGEQTAFWSWLTRSPSNFFPVAHPLHSSRNCAALYRPHHKQHGIPDALVSNKDLVFTSKVWQTIFKLQWVDLKMSSAHHPQTGGQTERVNQCPKTYLRCYVQSAPKTWSKWLALAEFWYNTAFHSMLGKTPFMVVYGQEPKQLGITSYHAAPLPELNSWLEERQ</sequence>
<dbReference type="PANTHER" id="PTHR37984">
    <property type="entry name" value="PROTEIN CBG26694"/>
    <property type="match status" value="1"/>
</dbReference>
<dbReference type="GO" id="GO:0015074">
    <property type="term" value="P:DNA integration"/>
    <property type="evidence" value="ECO:0007669"/>
    <property type="project" value="InterPro"/>
</dbReference>
<dbReference type="GO" id="GO:0003676">
    <property type="term" value="F:nucleic acid binding"/>
    <property type="evidence" value="ECO:0007669"/>
    <property type="project" value="InterPro"/>
</dbReference>
<reference evidence="2" key="3">
    <citation type="submission" date="2022-06" db="UniProtKB">
        <authorList>
            <consortium name="EnsemblPlants"/>
        </authorList>
    </citation>
    <scope>IDENTIFICATION</scope>
</reference>
<dbReference type="EnsemblPlants" id="TuG1812G0200005306.01.T01">
    <property type="protein sequence ID" value="TuG1812G0200005306.01.T01.cds470507"/>
    <property type="gene ID" value="TuG1812G0200005306.01"/>
</dbReference>
<dbReference type="Proteomes" id="UP000015106">
    <property type="component" value="Chromosome 2"/>
</dbReference>
<dbReference type="InterPro" id="IPR050951">
    <property type="entry name" value="Retrovirus_Pol_polyprotein"/>
</dbReference>
<dbReference type="InterPro" id="IPR012337">
    <property type="entry name" value="RNaseH-like_sf"/>
</dbReference>
<accession>A0A8R7PKD4</accession>
<proteinExistence type="predicted"/>